<feature type="transmembrane region" description="Helical" evidence="8">
    <location>
        <begin position="64"/>
        <end position="84"/>
    </location>
</feature>
<dbReference type="PROSITE" id="PS50928">
    <property type="entry name" value="ABC_TM1"/>
    <property type="match status" value="1"/>
</dbReference>
<evidence type="ECO:0000256" key="4">
    <source>
        <dbReference type="ARBA" id="ARBA00022475"/>
    </source>
</evidence>
<evidence type="ECO:0000256" key="3">
    <source>
        <dbReference type="ARBA" id="ARBA00022448"/>
    </source>
</evidence>
<dbReference type="Pfam" id="PF00528">
    <property type="entry name" value="BPD_transp_1"/>
    <property type="match status" value="1"/>
</dbReference>
<dbReference type="InterPro" id="IPR000515">
    <property type="entry name" value="MetI-like"/>
</dbReference>
<feature type="transmembrane region" description="Helical" evidence="8">
    <location>
        <begin position="96"/>
        <end position="118"/>
    </location>
</feature>
<feature type="transmembrane region" description="Helical" evidence="8">
    <location>
        <begin position="161"/>
        <end position="183"/>
    </location>
</feature>
<sequence length="347" mass="38165">MSGAGEGPGHGLGGRPTTGARTRSIAEAAWAAAGRDGERNGHGRTRLQWLMARFGRGTVIGIPYIWLLLFFLLPFLIVLKISFAEFRIGLPPYTPLLEWIEGGYLQIKLAFGNFLFLLDDPLYVVAYLNSLKVALVSTLIALLIGYPMAYAIARASPTWRAVYLLLVILPFWTSFLIRVYAWIGILKNNGLINNALISLGLIDSPLPLLNTEVSLYIGIVYSYLPFMVLPLYATLEKMDIALIEAAADLGCRPFKAFLTVTLPLSMPGIVAGSMLVFIPAVGEFVIPDLLGGAGTLMIGKVLWSEFFNNRDWPVASAVAIAMLIFLVIPIVVFQYYQHKHAERAEES</sequence>
<dbReference type="AlphaFoldDB" id="A0A5M6I8P6"/>
<feature type="domain" description="ABC transmembrane type-1" evidence="9">
    <location>
        <begin position="127"/>
        <end position="333"/>
    </location>
</feature>
<organism evidence="10 11">
    <name type="scientific">Roseospira marina</name>
    <dbReference type="NCBI Taxonomy" id="140057"/>
    <lineage>
        <taxon>Bacteria</taxon>
        <taxon>Pseudomonadati</taxon>
        <taxon>Pseudomonadota</taxon>
        <taxon>Alphaproteobacteria</taxon>
        <taxon>Rhodospirillales</taxon>
        <taxon>Rhodospirillaceae</taxon>
        <taxon>Roseospira</taxon>
    </lineage>
</organism>
<gene>
    <name evidence="10" type="ORF">F1188_17100</name>
</gene>
<dbReference type="GO" id="GO:0005886">
    <property type="term" value="C:plasma membrane"/>
    <property type="evidence" value="ECO:0007669"/>
    <property type="project" value="UniProtKB-SubCell"/>
</dbReference>
<feature type="transmembrane region" description="Helical" evidence="8">
    <location>
        <begin position="213"/>
        <end position="235"/>
    </location>
</feature>
<evidence type="ECO:0000256" key="6">
    <source>
        <dbReference type="ARBA" id="ARBA00022989"/>
    </source>
</evidence>
<dbReference type="PANTHER" id="PTHR42929">
    <property type="entry name" value="INNER MEMBRANE ABC TRANSPORTER PERMEASE PROTEIN YDCU-RELATED-RELATED"/>
    <property type="match status" value="1"/>
</dbReference>
<dbReference type="Proteomes" id="UP000324065">
    <property type="component" value="Unassembled WGS sequence"/>
</dbReference>
<comment type="subcellular location">
    <subcellularLocation>
        <location evidence="1 8">Cell membrane</location>
        <topology evidence="1 8">Multi-pass membrane protein</topology>
    </subcellularLocation>
</comment>
<keyword evidence="5 8" id="KW-0812">Transmembrane</keyword>
<dbReference type="PANTHER" id="PTHR42929:SF3">
    <property type="entry name" value="PUTRESCINE TRANSPORT SYSTEM PERMEASE PROTEIN POTH"/>
    <property type="match status" value="1"/>
</dbReference>
<dbReference type="EMBL" id="VWPJ01000021">
    <property type="protein sequence ID" value="KAA5604185.1"/>
    <property type="molecule type" value="Genomic_DNA"/>
</dbReference>
<dbReference type="SUPFAM" id="SSF161098">
    <property type="entry name" value="MetI-like"/>
    <property type="match status" value="1"/>
</dbReference>
<evidence type="ECO:0000313" key="10">
    <source>
        <dbReference type="EMBL" id="KAA5604185.1"/>
    </source>
</evidence>
<keyword evidence="3 8" id="KW-0813">Transport</keyword>
<feature type="transmembrane region" description="Helical" evidence="8">
    <location>
        <begin position="256"/>
        <end position="278"/>
    </location>
</feature>
<comment type="similarity">
    <text evidence="2">Belongs to the binding-protein-dependent transport system permease family. CysTW subfamily.</text>
</comment>
<feature type="transmembrane region" description="Helical" evidence="8">
    <location>
        <begin position="315"/>
        <end position="336"/>
    </location>
</feature>
<dbReference type="CDD" id="cd06261">
    <property type="entry name" value="TM_PBP2"/>
    <property type="match status" value="1"/>
</dbReference>
<keyword evidence="7 8" id="KW-0472">Membrane</keyword>
<evidence type="ECO:0000256" key="2">
    <source>
        <dbReference type="ARBA" id="ARBA00007069"/>
    </source>
</evidence>
<evidence type="ECO:0000256" key="5">
    <source>
        <dbReference type="ARBA" id="ARBA00022692"/>
    </source>
</evidence>
<dbReference type="OrthoDB" id="7915284at2"/>
<evidence type="ECO:0000256" key="7">
    <source>
        <dbReference type="ARBA" id="ARBA00023136"/>
    </source>
</evidence>
<reference evidence="10 11" key="1">
    <citation type="submission" date="2019-09" db="EMBL/GenBank/DDBJ databases">
        <title>Genome sequence of Roseospira marina, one of the more divergent members of the non-sulfur purple photosynthetic bacterial family, the Rhodospirillaceae.</title>
        <authorList>
            <person name="Meyer T."/>
            <person name="Kyndt J."/>
        </authorList>
    </citation>
    <scope>NUCLEOTIDE SEQUENCE [LARGE SCALE GENOMIC DNA]</scope>
    <source>
        <strain evidence="10 11">DSM 15113</strain>
    </source>
</reference>
<keyword evidence="6 8" id="KW-1133">Transmembrane helix</keyword>
<accession>A0A5M6I8P6</accession>
<feature type="transmembrane region" description="Helical" evidence="8">
    <location>
        <begin position="124"/>
        <end position="149"/>
    </location>
</feature>
<evidence type="ECO:0000259" key="9">
    <source>
        <dbReference type="PROSITE" id="PS50928"/>
    </source>
</evidence>
<evidence type="ECO:0000256" key="1">
    <source>
        <dbReference type="ARBA" id="ARBA00004651"/>
    </source>
</evidence>
<evidence type="ECO:0000256" key="8">
    <source>
        <dbReference type="RuleBase" id="RU363032"/>
    </source>
</evidence>
<name>A0A5M6I8P6_9PROT</name>
<keyword evidence="11" id="KW-1185">Reference proteome</keyword>
<keyword evidence="4" id="KW-1003">Cell membrane</keyword>
<dbReference type="InterPro" id="IPR035906">
    <property type="entry name" value="MetI-like_sf"/>
</dbReference>
<comment type="caution">
    <text evidence="10">The sequence shown here is derived from an EMBL/GenBank/DDBJ whole genome shotgun (WGS) entry which is preliminary data.</text>
</comment>
<dbReference type="GO" id="GO:0055085">
    <property type="term" value="P:transmembrane transport"/>
    <property type="evidence" value="ECO:0007669"/>
    <property type="project" value="InterPro"/>
</dbReference>
<protein>
    <submittedName>
        <fullName evidence="10">ABC transporter permease subunit</fullName>
    </submittedName>
</protein>
<evidence type="ECO:0000313" key="11">
    <source>
        <dbReference type="Proteomes" id="UP000324065"/>
    </source>
</evidence>
<proteinExistence type="inferred from homology"/>
<dbReference type="Gene3D" id="1.10.3720.10">
    <property type="entry name" value="MetI-like"/>
    <property type="match status" value="1"/>
</dbReference>